<keyword evidence="6" id="KW-0687">Ribonucleoprotein</keyword>
<keyword evidence="4" id="KW-0479">Metal-binding</keyword>
<keyword evidence="9" id="KW-1185">Reference proteome</keyword>
<dbReference type="PROSITE" id="PS50988">
    <property type="entry name" value="TROVE"/>
    <property type="match status" value="1"/>
</dbReference>
<sequence>MANKTLFSSTLSSFGAKFLPRTDVVNEAGGNAYAYGPEALLAQLAATGTLSDGFYADAEGQLAKVLEAAWAVDAEWVAKCAIYARQSGAMKDMPALLTAVLSMSDPDLMVPVFKRVIDNGRMLRNFVQIMRSGQTGRTSLGSRPKRLVREWLENASTRQLMQAATGNDPSLADIVKMVHPAPASAERRAFYGWLIGKPYDVAALPKEIADFEAWKADRQNDVSGPLPDVPFEWLTAFELTAKQWAVLAERIGWQALRMNLNTLARKGVFQIDGVTEMVAARLADPDAIARVKPMPYQLMTALTQVGAKGDGTVPLAVQAALEKALDLSLAKVPVLAGNVVVCPDVSGSMGSPATGYRKGATSVVRCIDIAALVSSAMLRSNSQTRVLPFEVDVVKLKLDPKARVAVNAAKLAEVGGGGTNVSAPLALLNREKAKVDTVVIVSDNESWVDPARRGATATMNEWTKLKARNRHAKLICIDIQPYGSTQAKARKDIMNVGGFTDAVFDAMARFANGPEGGGAKDWVEIVNEVEV</sequence>
<comment type="similarity">
    <text evidence="2">Belongs to the Ro 60 kDa family.</text>
</comment>
<dbReference type="OrthoDB" id="208855at2"/>
<name>A0A074M6C2_ERYLO</name>
<comment type="subcellular location">
    <subcellularLocation>
        <location evidence="1">Cytoplasm</location>
    </subcellularLocation>
</comment>
<evidence type="ECO:0000313" key="9">
    <source>
        <dbReference type="Proteomes" id="UP000027647"/>
    </source>
</evidence>
<dbReference type="GO" id="GO:0005737">
    <property type="term" value="C:cytoplasm"/>
    <property type="evidence" value="ECO:0007669"/>
    <property type="project" value="UniProtKB-SubCell"/>
</dbReference>
<dbReference type="AlphaFoldDB" id="A0A074M6C2"/>
<dbReference type="Pfam" id="PF25045">
    <property type="entry name" value="vWA_Ro60"/>
    <property type="match status" value="1"/>
</dbReference>
<dbReference type="SUPFAM" id="SSF140864">
    <property type="entry name" value="TROVE domain-like"/>
    <property type="match status" value="1"/>
</dbReference>
<evidence type="ECO:0000256" key="5">
    <source>
        <dbReference type="ARBA" id="ARBA00022884"/>
    </source>
</evidence>
<accession>A0A074M6C2</accession>
<dbReference type="InterPro" id="IPR056800">
    <property type="entry name" value="vWA_Ro60"/>
</dbReference>
<feature type="domain" description="TROVE" evidence="7">
    <location>
        <begin position="24"/>
        <end position="337"/>
    </location>
</feature>
<dbReference type="InterPro" id="IPR036465">
    <property type="entry name" value="vWFA_dom_sf"/>
</dbReference>
<dbReference type="PANTHER" id="PTHR14202">
    <property type="entry name" value="60 KDA RIBONUCLEOPROTEIN SSA/RO"/>
    <property type="match status" value="1"/>
</dbReference>
<organism evidence="8 9">
    <name type="scientific">Erythrobacter longus</name>
    <dbReference type="NCBI Taxonomy" id="1044"/>
    <lineage>
        <taxon>Bacteria</taxon>
        <taxon>Pseudomonadati</taxon>
        <taxon>Pseudomonadota</taxon>
        <taxon>Alphaproteobacteria</taxon>
        <taxon>Sphingomonadales</taxon>
        <taxon>Erythrobacteraceae</taxon>
        <taxon>Erythrobacter/Porphyrobacter group</taxon>
        <taxon>Erythrobacter</taxon>
    </lineage>
</organism>
<evidence type="ECO:0000256" key="4">
    <source>
        <dbReference type="ARBA" id="ARBA00022723"/>
    </source>
</evidence>
<dbReference type="RefSeq" id="WP_034961774.1">
    <property type="nucleotide sequence ID" value="NZ_JMIW01000007.1"/>
</dbReference>
<keyword evidence="3" id="KW-0963">Cytoplasm</keyword>
<reference evidence="8 9" key="1">
    <citation type="submission" date="2014-04" db="EMBL/GenBank/DDBJ databases">
        <title>A comprehensive comparison of genomes of Erythrobacter spp. strains.</title>
        <authorList>
            <person name="Zheng Q."/>
        </authorList>
    </citation>
    <scope>NUCLEOTIDE SEQUENCE [LARGE SCALE GENOMIC DNA]</scope>
    <source>
        <strain evidence="8 9">DSM 6997</strain>
    </source>
</reference>
<dbReference type="PANTHER" id="PTHR14202:SF0">
    <property type="entry name" value="RNA-BINDING PROTEIN RO60"/>
    <property type="match status" value="1"/>
</dbReference>
<dbReference type="EMBL" id="JMIW01000007">
    <property type="protein sequence ID" value="KEO88919.1"/>
    <property type="molecule type" value="Genomic_DNA"/>
</dbReference>
<evidence type="ECO:0000313" key="8">
    <source>
        <dbReference type="EMBL" id="KEO88919.1"/>
    </source>
</evidence>
<evidence type="ECO:0000256" key="1">
    <source>
        <dbReference type="ARBA" id="ARBA00004496"/>
    </source>
</evidence>
<dbReference type="Gene3D" id="3.40.50.410">
    <property type="entry name" value="von Willebrand factor, type A domain"/>
    <property type="match status" value="1"/>
</dbReference>
<proteinExistence type="inferred from homology"/>
<dbReference type="InterPro" id="IPR008858">
    <property type="entry name" value="TROVE_dom"/>
</dbReference>
<dbReference type="STRING" id="1044.EH31_15945"/>
<evidence type="ECO:0000256" key="2">
    <source>
        <dbReference type="ARBA" id="ARBA00007814"/>
    </source>
</evidence>
<keyword evidence="5" id="KW-0694">RNA-binding</keyword>
<evidence type="ECO:0000259" key="7">
    <source>
        <dbReference type="PROSITE" id="PS50988"/>
    </source>
</evidence>
<dbReference type="InterPro" id="IPR037214">
    <property type="entry name" value="TROVE_dom_sf"/>
</dbReference>
<evidence type="ECO:0000256" key="3">
    <source>
        <dbReference type="ARBA" id="ARBA00022490"/>
    </source>
</evidence>
<dbReference type="eggNOG" id="COG2425">
    <property type="taxonomic scope" value="Bacteria"/>
</dbReference>
<dbReference type="GO" id="GO:1990904">
    <property type="term" value="C:ribonucleoprotein complex"/>
    <property type="evidence" value="ECO:0007669"/>
    <property type="project" value="UniProtKB-KW"/>
</dbReference>
<evidence type="ECO:0000256" key="6">
    <source>
        <dbReference type="ARBA" id="ARBA00023274"/>
    </source>
</evidence>
<dbReference type="Proteomes" id="UP000027647">
    <property type="component" value="Unassembled WGS sequence"/>
</dbReference>
<gene>
    <name evidence="8" type="ORF">EH31_15945</name>
</gene>
<protein>
    <submittedName>
        <fullName evidence="8">RNA-binding protein</fullName>
    </submittedName>
</protein>
<dbReference type="GO" id="GO:0046872">
    <property type="term" value="F:metal ion binding"/>
    <property type="evidence" value="ECO:0007669"/>
    <property type="project" value="UniProtKB-KW"/>
</dbReference>
<dbReference type="GO" id="GO:0003723">
    <property type="term" value="F:RNA binding"/>
    <property type="evidence" value="ECO:0007669"/>
    <property type="project" value="UniProtKB-KW"/>
</dbReference>
<dbReference type="SUPFAM" id="SSF53300">
    <property type="entry name" value="vWA-like"/>
    <property type="match status" value="1"/>
</dbReference>
<dbReference type="InterPro" id="IPR040322">
    <property type="entry name" value="TROVE2"/>
</dbReference>
<comment type="caution">
    <text evidence="8">The sequence shown here is derived from an EMBL/GenBank/DDBJ whole genome shotgun (WGS) entry which is preliminary data.</text>
</comment>